<dbReference type="WBParaSite" id="Hba_06711">
    <property type="protein sequence ID" value="Hba_06711"/>
    <property type="gene ID" value="Hba_06711"/>
</dbReference>
<dbReference type="AlphaFoldDB" id="A0A1I7WNJ2"/>
<sequence length="229" mass="26360">MPLDHRQWLQYYHNKDNIYYALGGNEFVKQCPLCKSMYTEKSGCNFVTCANLRCRTQFCWECNAPIKDISHFAGSKCHVGYEDIIRSLFYIKAAIDIKAFAVALAIPLALFSFMCGLPIFIVFAFPSLLVQRIYKSATRNTDSLTLPEWGLLLFKMISLWIVALPVGLLMGINSIFTGFVMFILYIILEEYDKILPMAQRFGIGPFKQMLKDGKEAKKRREKHLDEHKS</sequence>
<feature type="transmembrane region" description="Helical" evidence="1">
    <location>
        <begin position="99"/>
        <end position="125"/>
    </location>
</feature>
<protein>
    <submittedName>
        <fullName evidence="3">IBR domain-containing protein</fullName>
    </submittedName>
</protein>
<keyword evidence="1" id="KW-1133">Transmembrane helix</keyword>
<keyword evidence="1" id="KW-0472">Membrane</keyword>
<keyword evidence="1" id="KW-0812">Transmembrane</keyword>
<dbReference type="CDD" id="cd20336">
    <property type="entry name" value="Rcat_RBR"/>
    <property type="match status" value="1"/>
</dbReference>
<feature type="transmembrane region" description="Helical" evidence="1">
    <location>
        <begin position="157"/>
        <end position="188"/>
    </location>
</feature>
<reference evidence="3" key="1">
    <citation type="submission" date="2016-11" db="UniProtKB">
        <authorList>
            <consortium name="WormBaseParasite"/>
        </authorList>
    </citation>
    <scope>IDENTIFICATION</scope>
</reference>
<dbReference type="SUPFAM" id="SSF57850">
    <property type="entry name" value="RING/U-box"/>
    <property type="match status" value="1"/>
</dbReference>
<dbReference type="Pfam" id="PF22191">
    <property type="entry name" value="IBR_1"/>
    <property type="match status" value="1"/>
</dbReference>
<proteinExistence type="predicted"/>
<name>A0A1I7WNJ2_HETBA</name>
<dbReference type="Gene3D" id="1.20.120.1750">
    <property type="match status" value="1"/>
</dbReference>
<organism evidence="2 3">
    <name type="scientific">Heterorhabditis bacteriophora</name>
    <name type="common">Entomopathogenic nematode worm</name>
    <dbReference type="NCBI Taxonomy" id="37862"/>
    <lineage>
        <taxon>Eukaryota</taxon>
        <taxon>Metazoa</taxon>
        <taxon>Ecdysozoa</taxon>
        <taxon>Nematoda</taxon>
        <taxon>Chromadorea</taxon>
        <taxon>Rhabditida</taxon>
        <taxon>Rhabditina</taxon>
        <taxon>Rhabditomorpha</taxon>
        <taxon>Strongyloidea</taxon>
        <taxon>Heterorhabditidae</taxon>
        <taxon>Heterorhabditis</taxon>
    </lineage>
</organism>
<evidence type="ECO:0000313" key="3">
    <source>
        <dbReference type="WBParaSite" id="Hba_06711"/>
    </source>
</evidence>
<accession>A0A1I7WNJ2</accession>
<keyword evidence="2" id="KW-1185">Reference proteome</keyword>
<evidence type="ECO:0000256" key="1">
    <source>
        <dbReference type="SAM" id="Phobius"/>
    </source>
</evidence>
<evidence type="ECO:0000313" key="2">
    <source>
        <dbReference type="Proteomes" id="UP000095283"/>
    </source>
</evidence>
<dbReference type="Proteomes" id="UP000095283">
    <property type="component" value="Unplaced"/>
</dbReference>